<dbReference type="Gene3D" id="2.60.220.30">
    <property type="match status" value="1"/>
</dbReference>
<protein>
    <recommendedName>
        <fullName evidence="6">Protein kinase domain-containing protein</fullName>
    </recommendedName>
</protein>
<evidence type="ECO:0000259" key="6">
    <source>
        <dbReference type="PROSITE" id="PS50011"/>
    </source>
</evidence>
<dbReference type="GO" id="GO:0004674">
    <property type="term" value="F:protein serine/threonine kinase activity"/>
    <property type="evidence" value="ECO:0007669"/>
    <property type="project" value="UniProtKB-KW"/>
</dbReference>
<evidence type="ECO:0000313" key="7">
    <source>
        <dbReference type="EMBL" id="EEN55950.1"/>
    </source>
</evidence>
<proteinExistence type="predicted"/>
<dbReference type="EMBL" id="GG666554">
    <property type="protein sequence ID" value="EEN55950.1"/>
    <property type="molecule type" value="Genomic_DNA"/>
</dbReference>
<dbReference type="InterPro" id="IPR051681">
    <property type="entry name" value="Ser/Thr_Kinases-Pseudokinases"/>
</dbReference>
<dbReference type="InterPro" id="IPR001245">
    <property type="entry name" value="Ser-Thr/Tyr_kinase_cat_dom"/>
</dbReference>
<dbReference type="SMART" id="SM00220">
    <property type="entry name" value="S_TKc"/>
    <property type="match status" value="1"/>
</dbReference>
<evidence type="ECO:0000256" key="5">
    <source>
        <dbReference type="SAM" id="MobiDB-lite"/>
    </source>
</evidence>
<evidence type="ECO:0000256" key="3">
    <source>
        <dbReference type="ARBA" id="ARBA00022840"/>
    </source>
</evidence>
<keyword evidence="1" id="KW-0418">Kinase</keyword>
<dbReference type="InParanoid" id="C3YUP9"/>
<feature type="binding site" evidence="4">
    <location>
        <position position="662"/>
    </location>
    <ligand>
        <name>ATP</name>
        <dbReference type="ChEBI" id="CHEBI:30616"/>
    </ligand>
</feature>
<reference evidence="7" key="1">
    <citation type="journal article" date="2008" name="Nature">
        <title>The amphioxus genome and the evolution of the chordate karyotype.</title>
        <authorList>
            <consortium name="US DOE Joint Genome Institute (JGI-PGF)"/>
            <person name="Putnam N.H."/>
            <person name="Butts T."/>
            <person name="Ferrier D.E.K."/>
            <person name="Furlong R.F."/>
            <person name="Hellsten U."/>
            <person name="Kawashima T."/>
            <person name="Robinson-Rechavi M."/>
            <person name="Shoguchi E."/>
            <person name="Terry A."/>
            <person name="Yu J.-K."/>
            <person name="Benito-Gutierrez E.L."/>
            <person name="Dubchak I."/>
            <person name="Garcia-Fernandez J."/>
            <person name="Gibson-Brown J.J."/>
            <person name="Grigoriev I.V."/>
            <person name="Horton A.C."/>
            <person name="de Jong P.J."/>
            <person name="Jurka J."/>
            <person name="Kapitonov V.V."/>
            <person name="Kohara Y."/>
            <person name="Kuroki Y."/>
            <person name="Lindquist E."/>
            <person name="Lucas S."/>
            <person name="Osoegawa K."/>
            <person name="Pennacchio L.A."/>
            <person name="Salamov A.A."/>
            <person name="Satou Y."/>
            <person name="Sauka-Spengler T."/>
            <person name="Schmutz J."/>
            <person name="Shin-I T."/>
            <person name="Toyoda A."/>
            <person name="Bronner-Fraser M."/>
            <person name="Fujiyama A."/>
            <person name="Holland L.Z."/>
            <person name="Holland P.W.H."/>
            <person name="Satoh N."/>
            <person name="Rokhsar D.S."/>
        </authorList>
    </citation>
    <scope>NUCLEOTIDE SEQUENCE [LARGE SCALE GENOMIC DNA]</scope>
    <source>
        <strain evidence="7">S238N-H82</strain>
        <tissue evidence="7">Testes</tissue>
    </source>
</reference>
<gene>
    <name evidence="7" type="ORF">BRAFLDRAFT_74062</name>
</gene>
<dbReference type="InterPro" id="IPR011009">
    <property type="entry name" value="Kinase-like_dom_sf"/>
</dbReference>
<name>C3YUP9_BRAFL</name>
<dbReference type="PANTHER" id="PTHR44329:SF291">
    <property type="entry name" value="PROTEIN KINASE DOMAIN-CONTAINING PROTEIN"/>
    <property type="match status" value="1"/>
</dbReference>
<keyword evidence="2 4" id="KW-0547">Nucleotide-binding</keyword>
<dbReference type="Gene3D" id="1.10.510.10">
    <property type="entry name" value="Transferase(Phosphotransferase) domain 1"/>
    <property type="match status" value="1"/>
</dbReference>
<dbReference type="SUPFAM" id="SSF56112">
    <property type="entry name" value="Protein kinase-like (PK-like)"/>
    <property type="match status" value="1"/>
</dbReference>
<dbReference type="eggNOG" id="KOG4625">
    <property type="taxonomic scope" value="Eukaryota"/>
</dbReference>
<accession>C3YUP9</accession>
<dbReference type="PROSITE" id="PS00108">
    <property type="entry name" value="PROTEIN_KINASE_ST"/>
    <property type="match status" value="1"/>
</dbReference>
<dbReference type="InterPro" id="IPR000719">
    <property type="entry name" value="Prot_kinase_dom"/>
</dbReference>
<evidence type="ECO:0000256" key="4">
    <source>
        <dbReference type="PROSITE-ProRule" id="PRU10141"/>
    </source>
</evidence>
<keyword evidence="1" id="KW-0808">Transferase</keyword>
<dbReference type="STRING" id="7739.C3YUP9"/>
<feature type="region of interest" description="Disordered" evidence="5">
    <location>
        <begin position="556"/>
        <end position="602"/>
    </location>
</feature>
<feature type="compositionally biased region" description="Basic and acidic residues" evidence="5">
    <location>
        <begin position="573"/>
        <end position="591"/>
    </location>
</feature>
<dbReference type="AlphaFoldDB" id="C3YUP9"/>
<keyword evidence="3 4" id="KW-0067">ATP-binding</keyword>
<dbReference type="InterPro" id="IPR017441">
    <property type="entry name" value="Protein_kinase_ATP_BS"/>
</dbReference>
<organism>
    <name type="scientific">Branchiostoma floridae</name>
    <name type="common">Florida lancelet</name>
    <name type="synonym">Amphioxus</name>
    <dbReference type="NCBI Taxonomy" id="7739"/>
    <lineage>
        <taxon>Eukaryota</taxon>
        <taxon>Metazoa</taxon>
        <taxon>Chordata</taxon>
        <taxon>Cephalochordata</taxon>
        <taxon>Leptocardii</taxon>
        <taxon>Amphioxiformes</taxon>
        <taxon>Branchiostomatidae</taxon>
        <taxon>Branchiostoma</taxon>
    </lineage>
</organism>
<dbReference type="GO" id="GO:0005524">
    <property type="term" value="F:ATP binding"/>
    <property type="evidence" value="ECO:0007669"/>
    <property type="project" value="UniProtKB-UniRule"/>
</dbReference>
<dbReference type="PROSITE" id="PS00107">
    <property type="entry name" value="PROTEIN_KINASE_ATP"/>
    <property type="match status" value="1"/>
</dbReference>
<dbReference type="PROSITE" id="PS50011">
    <property type="entry name" value="PROTEIN_KINASE_DOM"/>
    <property type="match status" value="1"/>
</dbReference>
<keyword evidence="1" id="KW-0723">Serine/threonine-protein kinase</keyword>
<dbReference type="Pfam" id="PF07714">
    <property type="entry name" value="PK_Tyr_Ser-Thr"/>
    <property type="match status" value="1"/>
</dbReference>
<dbReference type="PANTHER" id="PTHR44329">
    <property type="entry name" value="SERINE/THREONINE-PROTEIN KINASE TNNI3K-RELATED"/>
    <property type="match status" value="1"/>
</dbReference>
<feature type="domain" description="Protein kinase" evidence="6">
    <location>
        <begin position="633"/>
        <end position="910"/>
    </location>
</feature>
<dbReference type="InterPro" id="IPR008271">
    <property type="entry name" value="Ser/Thr_kinase_AS"/>
</dbReference>
<dbReference type="eggNOG" id="KOG0192">
    <property type="taxonomic scope" value="Eukaryota"/>
</dbReference>
<evidence type="ECO:0000256" key="1">
    <source>
        <dbReference type="ARBA" id="ARBA00022527"/>
    </source>
</evidence>
<evidence type="ECO:0000256" key="2">
    <source>
        <dbReference type="ARBA" id="ARBA00022741"/>
    </source>
</evidence>
<sequence>MSMMEDETFCAIFYGSIRPNVKAINTYYGVNFKFYCNRPRVLEFEVTLVDKGKGATSTVWLFPGGREKYHPPAPGAKGGNPLATAQITAPTGIICDYWLACQRFKNTLGIAETYLSSDHNMCFCETCHTGRGESATYSRGNPKRKYAVPVGWGRFGLIPNKVSEDKDVDVFTNWHRAYHGTVPGVIKKILQTSQLLMPGDTALGGTKLAEREGHFNDKRKPEGFDTKQVYLSPSILYSGDDAYAHPTCYKVGPETIGARWEGRTVDPLFSNHELEWFTKERGGHVTPVDRDTLSCAGIVDSVDNMSHIVNFFKGSDLLLNRPATVVLPLSPGEEDSRVRVLSCNENGDWEDVTSKVENVVLQESKVAFQTDRLSSGFVVLRCRDGTDVSGIVNLVTRNVRARRVRTVIFKKWKEPREDGIMTARMECVLEESVDDRICRTITEDKYELQEGTPTPPVAMLENETVCAIFHGNIRPADVEMVNGMYGVNFRFYCERTRRLEFDVKVLDLGEDSFSMVELYPGRRENYHTMSAWEMAEPATPLAIAEITTPKNQEVSVQRLAESGRGNTCWQSEESSRENNRWESEESGREHSGQQSEASGAVGGYGFDDQLNSNYPSVTVDSRLPIIDFEQLDFPGTSLLGQGGFGSVKKAFHRRWRQDVAVKSLTLEIYGTSEQELLYSEARKLNVGSRSDYVIRLLGICLQPQFAIVMPFMENGSLTELLLHIDVPWALRYRMARETAMGMTFLHSQDPQIIHCDLKAENVLLDRDFHVKISDFGLSKWKMQSRIVTETSPMGGTPTHVPPEFFDTDAGPTDKTDVYSFGVLLWEIVTRRRPYRDAQGRLNISTPLSCYVTGGGRPDMSLVPTDVPGVETVNQLMQACWSQSPDDRPSFQECVDKLRDVNDLSSDEDVLEAIISVRRAKKAARR</sequence>